<gene>
    <name evidence="1" type="ORF">C2E16_07170</name>
</gene>
<keyword evidence="2" id="KW-1185">Reference proteome</keyword>
<evidence type="ECO:0000313" key="1">
    <source>
        <dbReference type="EMBL" id="AUY27098.1"/>
    </source>
</evidence>
<evidence type="ECO:0008006" key="3">
    <source>
        <dbReference type="Google" id="ProtNLM"/>
    </source>
</evidence>
<organism evidence="1 2">
    <name type="scientific">Mixta calida</name>
    <dbReference type="NCBI Taxonomy" id="665913"/>
    <lineage>
        <taxon>Bacteria</taxon>
        <taxon>Pseudomonadati</taxon>
        <taxon>Pseudomonadota</taxon>
        <taxon>Gammaproteobacteria</taxon>
        <taxon>Enterobacterales</taxon>
        <taxon>Erwiniaceae</taxon>
        <taxon>Mixta</taxon>
    </lineage>
</organism>
<protein>
    <recommendedName>
        <fullName evidence="3">4Fe-4S ferredoxin-type domain-containing protein</fullName>
    </recommendedName>
</protein>
<dbReference type="Proteomes" id="UP000237673">
    <property type="component" value="Chromosome"/>
</dbReference>
<name>A0ABM6S6H8_9GAMM</name>
<reference evidence="1 2" key="1">
    <citation type="submission" date="2018-01" db="EMBL/GenBank/DDBJ databases">
        <title>Complete and assembled Genome of Pantoea calida DSM22759T.</title>
        <authorList>
            <person name="Stevens M.J.A."/>
            <person name="Zurfluh K."/>
            <person name="Stephan R."/>
        </authorList>
    </citation>
    <scope>NUCLEOTIDE SEQUENCE [LARGE SCALE GENOMIC DNA]</scope>
    <source>
        <strain evidence="1 2">DSM 22759</strain>
    </source>
</reference>
<accession>A0ABM6S6H8</accession>
<proteinExistence type="predicted"/>
<evidence type="ECO:0000313" key="2">
    <source>
        <dbReference type="Proteomes" id="UP000237673"/>
    </source>
</evidence>
<sequence length="68" mass="7674">MKRCLDCGKCVQRTRQADAGWKGMLCLLTRSPFRLRLALLDMLTSGCAETERCPRLIWRGSADASPRC</sequence>
<dbReference type="EMBL" id="CP026378">
    <property type="protein sequence ID" value="AUY27098.1"/>
    <property type="molecule type" value="Genomic_DNA"/>
</dbReference>